<dbReference type="PRINTS" id="PR00505">
    <property type="entry name" value="D12N6MTFRASE"/>
</dbReference>
<sequence length="269" mass="30763">MESISLEPVDPVRPVAGYIGGKRNLSRRLVDQIAATPHDLYAEPFVGMGGVFFRRDARPKVEVVNDISADVSTLFRILQRHYTAFLDMLRYQLCSRAEFDRLMKVDPVTLTDLERAARFLYLQRTAFGGKVAGRHFGTSRTGPARFDLTKLVPLLEEVHDRLCGVTIERLHFADFIRRYDRPGALFYCDPPYWGCEGDYGADVFSWMDFDLLRGVLAALKGRFILSINDRPEVRKMFADFHIQPVELTYRISGPPTEARELIITPKEDV</sequence>
<dbReference type="GO" id="GO:0008168">
    <property type="term" value="F:methyltransferase activity"/>
    <property type="evidence" value="ECO:0007669"/>
    <property type="project" value="UniProtKB-KW"/>
</dbReference>
<evidence type="ECO:0000256" key="3">
    <source>
        <dbReference type="ARBA" id="ARBA00022603"/>
    </source>
</evidence>
<reference evidence="7 8" key="1">
    <citation type="submission" date="2023-02" db="EMBL/GenBank/DDBJ databases">
        <title>Genome sequence of Sphingomonas naphthae.</title>
        <authorList>
            <person name="Kim S."/>
            <person name="Heo J."/>
            <person name="Kwon S.-W."/>
        </authorList>
    </citation>
    <scope>NUCLEOTIDE SEQUENCE [LARGE SCALE GENOMIC DNA]</scope>
    <source>
        <strain evidence="7 8">KACC 18716</strain>
    </source>
</reference>
<dbReference type="PANTHER" id="PTHR30481:SF4">
    <property type="entry name" value="SITE-SPECIFIC DNA-METHYLTRANSFERASE (ADENINE-SPECIFIC)"/>
    <property type="match status" value="1"/>
</dbReference>
<dbReference type="EMBL" id="CP117411">
    <property type="protein sequence ID" value="WCT72041.1"/>
    <property type="molecule type" value="Genomic_DNA"/>
</dbReference>
<keyword evidence="4" id="KW-0808">Transferase</keyword>
<evidence type="ECO:0000256" key="4">
    <source>
        <dbReference type="ARBA" id="ARBA00022679"/>
    </source>
</evidence>
<gene>
    <name evidence="7" type="ORF">PQ455_10315</name>
</gene>
<dbReference type="Pfam" id="PF02086">
    <property type="entry name" value="MethyltransfD12"/>
    <property type="match status" value="1"/>
</dbReference>
<proteinExistence type="inferred from homology"/>
<evidence type="ECO:0000256" key="5">
    <source>
        <dbReference type="ARBA" id="ARBA00022691"/>
    </source>
</evidence>
<dbReference type="Gene3D" id="1.10.1020.10">
    <property type="entry name" value="Adenine-specific Methyltransferase, Domain 2"/>
    <property type="match status" value="1"/>
</dbReference>
<comment type="catalytic activity">
    <reaction evidence="6">
        <text>a 2'-deoxyadenosine in DNA + S-adenosyl-L-methionine = an N(6)-methyl-2'-deoxyadenosine in DNA + S-adenosyl-L-homocysteine + H(+)</text>
        <dbReference type="Rhea" id="RHEA:15197"/>
        <dbReference type="Rhea" id="RHEA-COMP:12418"/>
        <dbReference type="Rhea" id="RHEA-COMP:12419"/>
        <dbReference type="ChEBI" id="CHEBI:15378"/>
        <dbReference type="ChEBI" id="CHEBI:57856"/>
        <dbReference type="ChEBI" id="CHEBI:59789"/>
        <dbReference type="ChEBI" id="CHEBI:90615"/>
        <dbReference type="ChEBI" id="CHEBI:90616"/>
        <dbReference type="EC" id="2.1.1.72"/>
    </reaction>
</comment>
<comment type="similarity">
    <text evidence="1">Belongs to the N(4)/N(6)-methyltransferase family.</text>
</comment>
<dbReference type="InterPro" id="IPR012327">
    <property type="entry name" value="MeTrfase_D12"/>
</dbReference>
<evidence type="ECO:0000313" key="8">
    <source>
        <dbReference type="Proteomes" id="UP001220395"/>
    </source>
</evidence>
<evidence type="ECO:0000256" key="2">
    <source>
        <dbReference type="ARBA" id="ARBA00011900"/>
    </source>
</evidence>
<dbReference type="SUPFAM" id="SSF53335">
    <property type="entry name" value="S-adenosyl-L-methionine-dependent methyltransferases"/>
    <property type="match status" value="1"/>
</dbReference>
<name>A0ABY7TGV0_9SPHN</name>
<dbReference type="InterPro" id="IPR023095">
    <property type="entry name" value="Ade_MeTrfase_dom_2"/>
</dbReference>
<dbReference type="RefSeq" id="WP_273685989.1">
    <property type="nucleotide sequence ID" value="NZ_CP117411.1"/>
</dbReference>
<dbReference type="Gene3D" id="3.40.50.150">
    <property type="entry name" value="Vaccinia Virus protein VP39"/>
    <property type="match status" value="1"/>
</dbReference>
<keyword evidence="3 7" id="KW-0489">Methyltransferase</keyword>
<dbReference type="PANTHER" id="PTHR30481">
    <property type="entry name" value="DNA ADENINE METHYLASE"/>
    <property type="match status" value="1"/>
</dbReference>
<dbReference type="InterPro" id="IPR029063">
    <property type="entry name" value="SAM-dependent_MTases_sf"/>
</dbReference>
<keyword evidence="5" id="KW-0949">S-adenosyl-L-methionine</keyword>
<dbReference type="EC" id="2.1.1.72" evidence="2"/>
<organism evidence="7 8">
    <name type="scientific">Sphingomonas naphthae</name>
    <dbReference type="NCBI Taxonomy" id="1813468"/>
    <lineage>
        <taxon>Bacteria</taxon>
        <taxon>Pseudomonadati</taxon>
        <taxon>Pseudomonadota</taxon>
        <taxon>Alphaproteobacteria</taxon>
        <taxon>Sphingomonadales</taxon>
        <taxon>Sphingomonadaceae</taxon>
        <taxon>Sphingomonas</taxon>
    </lineage>
</organism>
<evidence type="ECO:0000313" key="7">
    <source>
        <dbReference type="EMBL" id="WCT72041.1"/>
    </source>
</evidence>
<dbReference type="Proteomes" id="UP001220395">
    <property type="component" value="Chromosome"/>
</dbReference>
<keyword evidence="8" id="KW-1185">Reference proteome</keyword>
<dbReference type="GO" id="GO:0032259">
    <property type="term" value="P:methylation"/>
    <property type="evidence" value="ECO:0007669"/>
    <property type="project" value="UniProtKB-KW"/>
</dbReference>
<accession>A0ABY7TGV0</accession>
<evidence type="ECO:0000256" key="6">
    <source>
        <dbReference type="ARBA" id="ARBA00047942"/>
    </source>
</evidence>
<evidence type="ECO:0000256" key="1">
    <source>
        <dbReference type="ARBA" id="ARBA00006594"/>
    </source>
</evidence>
<protein>
    <recommendedName>
        <fullName evidence="2">site-specific DNA-methyltransferase (adenine-specific)</fullName>
        <ecNumber evidence="2">2.1.1.72</ecNumber>
    </recommendedName>
</protein>